<organism evidence="1 2">
    <name type="scientific">Apodemus speciosus</name>
    <name type="common">Large Japanese field mouse</name>
    <dbReference type="NCBI Taxonomy" id="105296"/>
    <lineage>
        <taxon>Eukaryota</taxon>
        <taxon>Metazoa</taxon>
        <taxon>Chordata</taxon>
        <taxon>Craniata</taxon>
        <taxon>Vertebrata</taxon>
        <taxon>Euteleostomi</taxon>
        <taxon>Mammalia</taxon>
        <taxon>Eutheria</taxon>
        <taxon>Euarchontoglires</taxon>
        <taxon>Glires</taxon>
        <taxon>Rodentia</taxon>
        <taxon>Myomorpha</taxon>
        <taxon>Muroidea</taxon>
        <taxon>Muridae</taxon>
        <taxon>Murinae</taxon>
        <taxon>Apodemus</taxon>
    </lineage>
</organism>
<comment type="caution">
    <text evidence="1">The sequence shown here is derived from an EMBL/GenBank/DDBJ whole genome shotgun (WGS) entry which is preliminary data.</text>
</comment>
<evidence type="ECO:0000313" key="2">
    <source>
        <dbReference type="Proteomes" id="UP001623349"/>
    </source>
</evidence>
<keyword evidence="2" id="KW-1185">Reference proteome</keyword>
<proteinExistence type="predicted"/>
<dbReference type="EMBL" id="BAAFST010000005">
    <property type="protein sequence ID" value="GAB1289460.1"/>
    <property type="molecule type" value="Genomic_DNA"/>
</dbReference>
<name>A0ABQ0ERG0_APOSI</name>
<gene>
    <name evidence="1" type="ORF">APTSU1_000469000</name>
</gene>
<sequence length="49" mass="5581">MLQEVGRVAQKDTWSRLLSPMPISDDRPRVFQSAMSGRHRGACPRTVKQ</sequence>
<reference evidence="1 2" key="1">
    <citation type="submission" date="2024-08" db="EMBL/GenBank/DDBJ databases">
        <title>The draft genome of Apodemus speciosus.</title>
        <authorList>
            <person name="Nabeshima K."/>
            <person name="Suzuki S."/>
            <person name="Onuma M."/>
        </authorList>
    </citation>
    <scope>NUCLEOTIDE SEQUENCE [LARGE SCALE GENOMIC DNA]</scope>
    <source>
        <strain evidence="1">IB14-021</strain>
    </source>
</reference>
<dbReference type="Proteomes" id="UP001623349">
    <property type="component" value="Unassembled WGS sequence"/>
</dbReference>
<protein>
    <submittedName>
        <fullName evidence="1">Uncharacterized protein</fullName>
    </submittedName>
</protein>
<accession>A0ABQ0ERG0</accession>
<evidence type="ECO:0000313" key="1">
    <source>
        <dbReference type="EMBL" id="GAB1289460.1"/>
    </source>
</evidence>